<dbReference type="KEGG" id="xak:KIMC2_10020"/>
<dbReference type="GO" id="GO:0006352">
    <property type="term" value="P:DNA-templated transcription initiation"/>
    <property type="evidence" value="ECO:0007669"/>
    <property type="project" value="InterPro"/>
</dbReference>
<accession>A0AAU9D4W1</accession>
<sequence>MINAYIIDNFSYDISMKKFDKAKDNKIQELVKIVKSSDKNNDDAFCELFNYFKPLIRSLQLIYKIDDFDYDDWIQEGAIVCYKACISYNGSRGSRFASYYRLLLKNHIISLIRKQETAKRKINKKKPLLP</sequence>
<dbReference type="GO" id="GO:0003700">
    <property type="term" value="F:DNA-binding transcription factor activity"/>
    <property type="evidence" value="ECO:0007669"/>
    <property type="project" value="InterPro"/>
</dbReference>
<dbReference type="RefSeq" id="WP_317698381.1">
    <property type="nucleotide sequence ID" value="NZ_AP026801.1"/>
</dbReference>
<evidence type="ECO:0000259" key="1">
    <source>
        <dbReference type="Pfam" id="PF04542"/>
    </source>
</evidence>
<evidence type="ECO:0000313" key="2">
    <source>
        <dbReference type="EMBL" id="BDR56440.1"/>
    </source>
</evidence>
<proteinExistence type="predicted"/>
<dbReference type="Gene3D" id="1.20.120.1810">
    <property type="match status" value="1"/>
</dbReference>
<dbReference type="SUPFAM" id="SSF88946">
    <property type="entry name" value="Sigma2 domain of RNA polymerase sigma factors"/>
    <property type="match status" value="1"/>
</dbReference>
<dbReference type="InterPro" id="IPR013325">
    <property type="entry name" value="RNA_pol_sigma_r2"/>
</dbReference>
<feature type="domain" description="RNA polymerase sigma-70 region 2" evidence="1">
    <location>
        <begin position="48"/>
        <end position="116"/>
    </location>
</feature>
<dbReference type="AlphaFoldDB" id="A0AAU9D4W1"/>
<evidence type="ECO:0000313" key="3">
    <source>
        <dbReference type="Proteomes" id="UP001321804"/>
    </source>
</evidence>
<organism evidence="2 3">
    <name type="scientific">Xylocopilactobacillus apis</name>
    <dbReference type="NCBI Taxonomy" id="2932183"/>
    <lineage>
        <taxon>Bacteria</taxon>
        <taxon>Bacillati</taxon>
        <taxon>Bacillota</taxon>
        <taxon>Bacilli</taxon>
        <taxon>Lactobacillales</taxon>
        <taxon>Lactobacillaceae</taxon>
        <taxon>Xylocopilactobacillus</taxon>
    </lineage>
</organism>
<keyword evidence="3" id="KW-1185">Reference proteome</keyword>
<protein>
    <recommendedName>
        <fullName evidence="1">RNA polymerase sigma-70 region 2 domain-containing protein</fullName>
    </recommendedName>
</protein>
<dbReference type="Pfam" id="PF04542">
    <property type="entry name" value="Sigma70_r2"/>
    <property type="match status" value="1"/>
</dbReference>
<reference evidence="2 3" key="1">
    <citation type="journal article" date="2023" name="Microbiol. Spectr.">
        <title>Symbiosis of Carpenter Bees with Uncharacterized Lactic Acid Bacteria Showing NAD Auxotrophy.</title>
        <authorList>
            <person name="Kawasaki S."/>
            <person name="Ozawa K."/>
            <person name="Mori T."/>
            <person name="Yamamoto A."/>
            <person name="Ito M."/>
            <person name="Ohkuma M."/>
            <person name="Sakamoto M."/>
            <person name="Matsutani M."/>
        </authorList>
    </citation>
    <scope>NUCLEOTIDE SEQUENCE [LARGE SCALE GENOMIC DNA]</scope>
    <source>
        <strain evidence="2 3">KimC2</strain>
    </source>
</reference>
<gene>
    <name evidence="2" type="ORF">KIMC2_10020</name>
</gene>
<name>A0AAU9D4W1_9LACO</name>
<dbReference type="EMBL" id="AP026801">
    <property type="protein sequence ID" value="BDR56440.1"/>
    <property type="molecule type" value="Genomic_DNA"/>
</dbReference>
<dbReference type="Proteomes" id="UP001321804">
    <property type="component" value="Chromosome"/>
</dbReference>
<dbReference type="InterPro" id="IPR007627">
    <property type="entry name" value="RNA_pol_sigma70_r2"/>
</dbReference>